<dbReference type="Gene3D" id="1.20.5.5260">
    <property type="match status" value="1"/>
</dbReference>
<protein>
    <submittedName>
        <fullName evidence="1">Biofilm development protein YmgB/AriR</fullName>
    </submittedName>
</protein>
<dbReference type="AlphaFoldDB" id="A0A1I4UUN5"/>
<proteinExistence type="predicted"/>
<dbReference type="Proteomes" id="UP000242222">
    <property type="component" value="Unassembled WGS sequence"/>
</dbReference>
<evidence type="ECO:0000313" key="1">
    <source>
        <dbReference type="EMBL" id="SFM92490.1"/>
    </source>
</evidence>
<dbReference type="RefSeq" id="WP_230479478.1">
    <property type="nucleotide sequence ID" value="NZ_FOVC01000001.1"/>
</dbReference>
<organism evidence="1 2">
    <name type="scientific">Izhakiella capsodis</name>
    <dbReference type="NCBI Taxonomy" id="1367852"/>
    <lineage>
        <taxon>Bacteria</taxon>
        <taxon>Pseudomonadati</taxon>
        <taxon>Pseudomonadota</taxon>
        <taxon>Gammaproteobacteria</taxon>
        <taxon>Enterobacterales</taxon>
        <taxon>Erwiniaceae</taxon>
        <taxon>Izhakiella</taxon>
    </lineage>
</organism>
<reference evidence="2" key="1">
    <citation type="submission" date="2016-10" db="EMBL/GenBank/DDBJ databases">
        <authorList>
            <person name="Varghese N."/>
            <person name="Submissions S."/>
        </authorList>
    </citation>
    <scope>NUCLEOTIDE SEQUENCE [LARGE SCALE GENOMIC DNA]</scope>
    <source>
        <strain evidence="2">N6PO6</strain>
    </source>
</reference>
<dbReference type="EMBL" id="FOVC01000001">
    <property type="protein sequence ID" value="SFM92490.1"/>
    <property type="molecule type" value="Genomic_DNA"/>
</dbReference>
<evidence type="ECO:0000313" key="2">
    <source>
        <dbReference type="Proteomes" id="UP000242222"/>
    </source>
</evidence>
<name>A0A1I4UUN5_9GAMM</name>
<dbReference type="Pfam" id="PF10798">
    <property type="entry name" value="YmgB"/>
    <property type="match status" value="1"/>
</dbReference>
<dbReference type="GO" id="GO:0071468">
    <property type="term" value="P:cellular response to acidic pH"/>
    <property type="evidence" value="ECO:0007669"/>
    <property type="project" value="InterPro"/>
</dbReference>
<gene>
    <name evidence="1" type="ORF">SAMN05216516_101355</name>
</gene>
<sequence>MTDMSAVVASHSTRIAEFFNESADVLHSESQVISQILAELSAHRSFVSNKDIISALLVRMEIEQEPVNHDILRKALEVVVQNTPDDTF</sequence>
<keyword evidence="2" id="KW-1185">Reference proteome</keyword>
<accession>A0A1I4UUN5</accession>
<dbReference type="STRING" id="1367852.SAMN05216516_101355"/>
<dbReference type="InterPro" id="IPR024753">
    <property type="entry name" value="AriR"/>
</dbReference>